<evidence type="ECO:0000313" key="3">
    <source>
        <dbReference type="EMBL" id="GJT75035.1"/>
    </source>
</evidence>
<gene>
    <name evidence="3" type="ORF">Tco_1041760</name>
</gene>
<organism evidence="3 4">
    <name type="scientific">Tanacetum coccineum</name>
    <dbReference type="NCBI Taxonomy" id="301880"/>
    <lineage>
        <taxon>Eukaryota</taxon>
        <taxon>Viridiplantae</taxon>
        <taxon>Streptophyta</taxon>
        <taxon>Embryophyta</taxon>
        <taxon>Tracheophyta</taxon>
        <taxon>Spermatophyta</taxon>
        <taxon>Magnoliopsida</taxon>
        <taxon>eudicotyledons</taxon>
        <taxon>Gunneridae</taxon>
        <taxon>Pentapetalae</taxon>
        <taxon>asterids</taxon>
        <taxon>campanulids</taxon>
        <taxon>Asterales</taxon>
        <taxon>Asteraceae</taxon>
        <taxon>Asteroideae</taxon>
        <taxon>Anthemideae</taxon>
        <taxon>Anthemidinae</taxon>
        <taxon>Tanacetum</taxon>
    </lineage>
</organism>
<evidence type="ECO:0000256" key="1">
    <source>
        <dbReference type="ARBA" id="ARBA00001933"/>
    </source>
</evidence>
<keyword evidence="4" id="KW-1185">Reference proteome</keyword>
<comment type="cofactor">
    <cofactor evidence="1">
        <name>pyridoxal 5'-phosphate</name>
        <dbReference type="ChEBI" id="CHEBI:597326"/>
    </cofactor>
</comment>
<accession>A0ABQ5GH23</accession>
<reference evidence="3" key="2">
    <citation type="submission" date="2022-01" db="EMBL/GenBank/DDBJ databases">
        <authorList>
            <person name="Yamashiro T."/>
            <person name="Shiraishi A."/>
            <person name="Satake H."/>
            <person name="Nakayama K."/>
        </authorList>
    </citation>
    <scope>NUCLEOTIDE SEQUENCE</scope>
</reference>
<keyword evidence="2" id="KW-0663">Pyridoxal phosphate</keyword>
<sequence length="778" mass="86106">MLGSVAGSHPYPMMVHEFHAVIGKETRKQALEKWDGKPDVLVACVGGGLNVMGLFHEFVDDKEVRIDQEEVFVVWFFWKEQEGSILFGLPGSRQQKFLVLRFFDVKEQQGIDRLNIEKLDGNIVQKHGGSKQVGFKQLGPGVETGVHGVHDEKRVWFEVELQGAQGDREAEVFQVSNDDTAVAQRWLEDKQPEEKTNTDCLVKEQEKEYQTGWKIKTGNVLDSCNQRSTQQCMKSGVAKHLGVAGIQQQNGLVNKTNVTLFAKRLKTPIDMLGFFGWLASIKQGMLEPVKVKCIFLGYRKRNMGFNESGEYKKTFIGSGVGTGSMQVLQGDEFEVEPQDGHTFEGATLCMGTIQYREDSNETAFAVAAVGKIYAHESLTFNNTVACEVISKWKAGLKDDMDARSDVYVLSNGCKKCSDDSDVYYWEYTPEKNAKWSCIYAVGSQEYQIVCTRLDIASADVESGYELSLVAGIATGALVKGGSRSELHFSVAVKSRDVIWVEKLQRLRIHLQVQHQIGQEIYLVWRSSGIRVKRMVSGHVYMRLECSDGKGRRYEKGGIVAIVEGEAHGALGLRGGLLGVQTQSHIGKIIISKLTYKLGGLLLLSPIGFRMEPQLGLYVRLGEMLGLGYPTIGIRARLGPVVVWMVFPRLDPGRRYEKGGIVAIVEGEAHGGLGLRGGLLGVQTQSHIGKIIISKLTYKLGGLLLLSPIGFRMEPQLGLYAILGEMLGLGYPTIGIRARLGPVVVWMVFPRLDPGSTVLVDPGKPCTERKPVKGGVFRW</sequence>
<dbReference type="InterPro" id="IPR023026">
    <property type="entry name" value="Trp_synth_beta/beta-like"/>
</dbReference>
<dbReference type="InterPro" id="IPR036052">
    <property type="entry name" value="TrpB-like_PALP_sf"/>
</dbReference>
<reference evidence="3" key="1">
    <citation type="journal article" date="2022" name="Int. J. Mol. Sci.">
        <title>Draft Genome of Tanacetum Coccineum: Genomic Comparison of Closely Related Tanacetum-Family Plants.</title>
        <authorList>
            <person name="Yamashiro T."/>
            <person name="Shiraishi A."/>
            <person name="Nakayama K."/>
            <person name="Satake H."/>
        </authorList>
    </citation>
    <scope>NUCLEOTIDE SEQUENCE</scope>
</reference>
<name>A0ABQ5GH23_9ASTR</name>
<dbReference type="Gene3D" id="3.40.50.1100">
    <property type="match status" value="1"/>
</dbReference>
<protein>
    <submittedName>
        <fullName evidence="3">Zinc finger, CCHC-type containing protein</fullName>
    </submittedName>
</protein>
<dbReference type="SUPFAM" id="SSF53686">
    <property type="entry name" value="Tryptophan synthase beta subunit-like PLP-dependent enzymes"/>
    <property type="match status" value="1"/>
</dbReference>
<dbReference type="EMBL" id="BQNB010018494">
    <property type="protein sequence ID" value="GJT75035.1"/>
    <property type="molecule type" value="Genomic_DNA"/>
</dbReference>
<proteinExistence type="predicted"/>
<dbReference type="PANTHER" id="PTHR48077:SF3">
    <property type="entry name" value="TRYPTOPHAN SYNTHASE"/>
    <property type="match status" value="1"/>
</dbReference>
<dbReference type="Proteomes" id="UP001151760">
    <property type="component" value="Unassembled WGS sequence"/>
</dbReference>
<evidence type="ECO:0000256" key="2">
    <source>
        <dbReference type="ARBA" id="ARBA00022898"/>
    </source>
</evidence>
<dbReference type="PANTHER" id="PTHR48077">
    <property type="entry name" value="TRYPTOPHAN SYNTHASE-RELATED"/>
    <property type="match status" value="1"/>
</dbReference>
<comment type="caution">
    <text evidence="3">The sequence shown here is derived from an EMBL/GenBank/DDBJ whole genome shotgun (WGS) entry which is preliminary data.</text>
</comment>
<evidence type="ECO:0000313" key="4">
    <source>
        <dbReference type="Proteomes" id="UP001151760"/>
    </source>
</evidence>